<keyword evidence="3" id="KW-0274">FAD</keyword>
<proteinExistence type="inferred from homology"/>
<dbReference type="SUPFAM" id="SSF47203">
    <property type="entry name" value="Acyl-CoA dehydrogenase C-terminal domain-like"/>
    <property type="match status" value="1"/>
</dbReference>
<dbReference type="InterPro" id="IPR009100">
    <property type="entry name" value="AcylCoA_DH/oxidase_NM_dom_sf"/>
</dbReference>
<dbReference type="Proteomes" id="UP001363151">
    <property type="component" value="Unassembled WGS sequence"/>
</dbReference>
<keyword evidence="7" id="KW-1185">Reference proteome</keyword>
<dbReference type="SUPFAM" id="SSF56645">
    <property type="entry name" value="Acyl-CoA dehydrogenase NM domain-like"/>
    <property type="match status" value="1"/>
</dbReference>
<dbReference type="EMBL" id="JBBJCI010000364">
    <property type="protein sequence ID" value="KAK7233074.1"/>
    <property type="molecule type" value="Genomic_DNA"/>
</dbReference>
<evidence type="ECO:0000259" key="5">
    <source>
        <dbReference type="Pfam" id="PF12806"/>
    </source>
</evidence>
<feature type="domain" description="Acetyl-CoA dehydrogenase-like C-terminal" evidence="5">
    <location>
        <begin position="220"/>
        <end position="344"/>
    </location>
</feature>
<evidence type="ECO:0000313" key="7">
    <source>
        <dbReference type="Proteomes" id="UP001363151"/>
    </source>
</evidence>
<dbReference type="Pfam" id="PF12806">
    <property type="entry name" value="Acyl-CoA_dh_C"/>
    <property type="match status" value="1"/>
</dbReference>
<evidence type="ECO:0000256" key="1">
    <source>
        <dbReference type="ARBA" id="ARBA00009347"/>
    </source>
</evidence>
<evidence type="ECO:0000259" key="4">
    <source>
        <dbReference type="Pfam" id="PF00441"/>
    </source>
</evidence>
<dbReference type="Gene3D" id="1.20.140.10">
    <property type="entry name" value="Butyryl-CoA Dehydrogenase, subunit A, domain 3"/>
    <property type="match status" value="1"/>
</dbReference>
<feature type="domain" description="Acyl-CoA dehydrogenase/oxidase C-terminal" evidence="4">
    <location>
        <begin position="40"/>
        <end position="198"/>
    </location>
</feature>
<evidence type="ECO:0000256" key="2">
    <source>
        <dbReference type="ARBA" id="ARBA00022630"/>
    </source>
</evidence>
<dbReference type="InterPro" id="IPR009075">
    <property type="entry name" value="AcylCo_DH/oxidase_C"/>
</dbReference>
<evidence type="ECO:0008006" key="8">
    <source>
        <dbReference type="Google" id="ProtNLM"/>
    </source>
</evidence>
<dbReference type="PANTHER" id="PTHR42803:SF3">
    <property type="entry name" value="ACYL-COA DEHYDROGENASE-RELATED"/>
    <property type="match status" value="1"/>
</dbReference>
<comment type="caution">
    <text evidence="6">The sequence shown here is derived from an EMBL/GenBank/DDBJ whole genome shotgun (WGS) entry which is preliminary data.</text>
</comment>
<accession>A0ABR1FLL0</accession>
<dbReference type="PANTHER" id="PTHR42803">
    <property type="entry name" value="ACYL-COA DEHYDROGENASE"/>
    <property type="match status" value="1"/>
</dbReference>
<organism evidence="6 7">
    <name type="scientific">Aureococcus anophagefferens</name>
    <name type="common">Harmful bloom alga</name>
    <dbReference type="NCBI Taxonomy" id="44056"/>
    <lineage>
        <taxon>Eukaryota</taxon>
        <taxon>Sar</taxon>
        <taxon>Stramenopiles</taxon>
        <taxon>Ochrophyta</taxon>
        <taxon>Pelagophyceae</taxon>
        <taxon>Pelagomonadales</taxon>
        <taxon>Pelagomonadaceae</taxon>
        <taxon>Aureococcus</taxon>
    </lineage>
</organism>
<evidence type="ECO:0000256" key="3">
    <source>
        <dbReference type="ARBA" id="ARBA00022827"/>
    </source>
</evidence>
<comment type="similarity">
    <text evidence="1">Belongs to the acyl-CoA dehydrogenase family.</text>
</comment>
<dbReference type="InterPro" id="IPR025878">
    <property type="entry name" value="Acyl-CoA_dh-like_C_dom"/>
</dbReference>
<reference evidence="6 7" key="1">
    <citation type="submission" date="2024-03" db="EMBL/GenBank/DDBJ databases">
        <title>Aureococcus anophagefferens CCMP1851 and Kratosvirus quantuckense: Draft genome of a second virus-susceptible host strain in the model system.</title>
        <authorList>
            <person name="Chase E."/>
            <person name="Truchon A.R."/>
            <person name="Schepens W."/>
            <person name="Wilhelm S.W."/>
        </authorList>
    </citation>
    <scope>NUCLEOTIDE SEQUENCE [LARGE SCALE GENOMIC DNA]</scope>
    <source>
        <strain evidence="6 7">CCMP1851</strain>
    </source>
</reference>
<dbReference type="InterPro" id="IPR036250">
    <property type="entry name" value="AcylCo_DH-like_C"/>
</dbReference>
<dbReference type="Pfam" id="PF00441">
    <property type="entry name" value="Acyl-CoA_dh_1"/>
    <property type="match status" value="1"/>
</dbReference>
<protein>
    <recommendedName>
        <fullName evidence="8">Acyl-CoA dehydrogenase/oxidase C-terminal domain-containing protein</fullName>
    </recommendedName>
</protein>
<keyword evidence="2" id="KW-0285">Flavoprotein</keyword>
<gene>
    <name evidence="6" type="ORF">SO694_000392126</name>
</gene>
<name>A0ABR1FLL0_AURAN</name>
<dbReference type="InterPro" id="IPR052166">
    <property type="entry name" value="Diverse_Acyl-CoA_DH"/>
</dbReference>
<sequence length="350" mass="36977">MWITGGDQGLSENIVHFVLAKLPGAPPGVKGISLFLVPKVMMNELRVGVGMGAAASGVAGYTAALRYARDRAQGRPLTSKDPAAPMVPIVQHADVKRMLLAARAYSEGGVALSLYGAELIDKMAVCEDAAAKQELHLVLELLIPMIKSWPSEWGLEANRLAIQVHGGAGYTTDFIVEQLYRDARVNSIYEGTTGIQSLDLLGRKVPMAGGAALAALAARVAADAEAAAAHAELRPAAAAARGAALETFGKTTEKLVGVAAAGDVDTFLANSNEYLTAAGHLVVAWMWLKQGTIASAALEAGAGDDDAFYHGKLHTMSWFFAHELPKVHAASKLLASLDTQNVDMKDEWFY</sequence>
<evidence type="ECO:0000313" key="6">
    <source>
        <dbReference type="EMBL" id="KAK7233074.1"/>
    </source>
</evidence>